<dbReference type="PANTHER" id="PTHR35528">
    <property type="entry name" value="BLL1675 PROTEIN"/>
    <property type="match status" value="1"/>
</dbReference>
<evidence type="ECO:0008006" key="3">
    <source>
        <dbReference type="Google" id="ProtNLM"/>
    </source>
</evidence>
<dbReference type="AlphaFoldDB" id="A0A256G6I4"/>
<dbReference type="Proteomes" id="UP000216188">
    <property type="component" value="Unassembled WGS sequence"/>
</dbReference>
<evidence type="ECO:0000313" key="1">
    <source>
        <dbReference type="EMBL" id="OYR22745.1"/>
    </source>
</evidence>
<gene>
    <name evidence="1" type="ORF">CEV34_4137</name>
</gene>
<dbReference type="EMBL" id="NNRM01000043">
    <property type="protein sequence ID" value="OYR22745.1"/>
    <property type="molecule type" value="Genomic_DNA"/>
</dbReference>
<name>A0A256G6I4_9HYPH</name>
<comment type="caution">
    <text evidence="1">The sequence shown here is derived from an EMBL/GenBank/DDBJ whole genome shotgun (WGS) entry which is preliminary data.</text>
</comment>
<keyword evidence="2" id="KW-1185">Reference proteome</keyword>
<dbReference type="InterPro" id="IPR052183">
    <property type="entry name" value="IS_Transposase"/>
</dbReference>
<accession>A0A256G6I4</accession>
<reference evidence="1 2" key="1">
    <citation type="submission" date="2017-07" db="EMBL/GenBank/DDBJ databases">
        <title>Phylogenetic study on the rhizospheric bacterium Ochrobactrum sp. A44.</title>
        <authorList>
            <person name="Krzyzanowska D.M."/>
            <person name="Ossowicki A."/>
            <person name="Rajewska M."/>
            <person name="Maciag T."/>
            <person name="Kaczynski Z."/>
            <person name="Czerwicka M."/>
            <person name="Jafra S."/>
        </authorList>
    </citation>
    <scope>NUCLEOTIDE SEQUENCE [LARGE SCALE GENOMIC DNA]</scope>
    <source>
        <strain evidence="1 2">CCUG 30717</strain>
    </source>
</reference>
<evidence type="ECO:0000313" key="2">
    <source>
        <dbReference type="Proteomes" id="UP000216188"/>
    </source>
</evidence>
<dbReference type="PANTHER" id="PTHR35528:SF3">
    <property type="entry name" value="BLL1675 PROTEIN"/>
    <property type="match status" value="1"/>
</dbReference>
<protein>
    <recommendedName>
        <fullName evidence="3">Transposase</fullName>
    </recommendedName>
</protein>
<organism evidence="1 2">
    <name type="scientific">Brucella pseudogrignonensis</name>
    <dbReference type="NCBI Taxonomy" id="419475"/>
    <lineage>
        <taxon>Bacteria</taxon>
        <taxon>Pseudomonadati</taxon>
        <taxon>Pseudomonadota</taxon>
        <taxon>Alphaproteobacteria</taxon>
        <taxon>Hyphomicrobiales</taxon>
        <taxon>Brucellaceae</taxon>
        <taxon>Brucella/Ochrobactrum group</taxon>
        <taxon>Brucella</taxon>
    </lineage>
</organism>
<proteinExistence type="predicted"/>
<sequence length="71" mass="8537">MWLYYRFPLSLRDVEDFLAERGIIVTFQTVAEWAAKFGLKFAHQLRCRSRGHFADKWQLDEMAVLDKETRQ</sequence>